<dbReference type="Pfam" id="PF00646">
    <property type="entry name" value="F-box"/>
    <property type="match status" value="1"/>
</dbReference>
<gene>
    <name evidence="2" type="ORF">MP_TR18348_c0_g1_i1_g.52395</name>
</gene>
<dbReference type="EMBL" id="GEVM01019838">
    <property type="protein sequence ID" value="JAU86100.1"/>
    <property type="molecule type" value="Transcribed_RNA"/>
</dbReference>
<reference evidence="2" key="1">
    <citation type="submission" date="2016-07" db="EMBL/GenBank/DDBJ databases">
        <title>De novo transcriptome assembly of four accessions of the metal hyperaccumulator plant Noccaea caerulescens.</title>
        <authorList>
            <person name="Blande D."/>
            <person name="Halimaa P."/>
            <person name="Tervahauta A.I."/>
            <person name="Aarts M.G."/>
            <person name="Karenlampi S.O."/>
        </authorList>
    </citation>
    <scope>NUCLEOTIDE SEQUENCE</scope>
</reference>
<dbReference type="PROSITE" id="PS50181">
    <property type="entry name" value="FBOX"/>
    <property type="match status" value="1"/>
</dbReference>
<dbReference type="CDD" id="cd22160">
    <property type="entry name" value="F-box_AtFBL13-like"/>
    <property type="match status" value="1"/>
</dbReference>
<dbReference type="PANTHER" id="PTHR31293">
    <property type="entry name" value="RNI-LIKE SUPERFAMILY PROTEIN"/>
    <property type="match status" value="1"/>
</dbReference>
<dbReference type="Pfam" id="PF24758">
    <property type="entry name" value="LRR_At5g56370"/>
    <property type="match status" value="1"/>
</dbReference>
<dbReference type="SMART" id="SM00579">
    <property type="entry name" value="FBD"/>
    <property type="match status" value="1"/>
</dbReference>
<sequence length="510" mass="58343">MDRVSKLPDELLYQIMSFLPTKDAAVTSVLSKRWLNLWKFNPNLEIDDSVFLHPEDGKGERAEIRQSFVDFVDRVLARQGDSPIKNFSLKCITGVHPDIVNRWICNVLKRGVSDLDLFTDFSDEDTEEDSYHLPEELFFSRTLVKLKLTSEHCVDWWCLGGTMSYSFSLPMLKSLNIDSELFLCSDDIEEFIPSFPVLEELRMANMEWNKMDVTVSSASLRKLNLHGNGCEGSVNPRSVSFDTPNLLFLNYFDLVAEDYPVVNMKKLVEAVINLTVTDDQVKRLREPNNDLLKEEEDDEDDAVLHFGNVVKLMNGIQNVQRLHLCVDTLEVLALCCESMPVFNNVKFLGVAGREGRGWQAMPALLRNCPRLETIIVRGLLHDVTEKCGDACPCISSEDKGLSLKSCPVNRLEIQGFRGTMREMAIIKHFLDYFPSLKRFDVFVEDNEPTQLRNNDLSNCVTEMFALYKTSCFLVAMSSSWLVISWRRSGKNKDISEERNLLRSFAFECKT</sequence>
<dbReference type="Gene3D" id="3.80.10.10">
    <property type="entry name" value="Ribonuclease Inhibitor"/>
    <property type="match status" value="1"/>
</dbReference>
<organism evidence="2">
    <name type="scientific">Noccaea caerulescens</name>
    <name type="common">Alpine penny-cress</name>
    <name type="synonym">Thlaspi caerulescens</name>
    <dbReference type="NCBI Taxonomy" id="107243"/>
    <lineage>
        <taxon>Eukaryota</taxon>
        <taxon>Viridiplantae</taxon>
        <taxon>Streptophyta</taxon>
        <taxon>Embryophyta</taxon>
        <taxon>Tracheophyta</taxon>
        <taxon>Spermatophyta</taxon>
        <taxon>Magnoliopsida</taxon>
        <taxon>eudicotyledons</taxon>
        <taxon>Gunneridae</taxon>
        <taxon>Pentapetalae</taxon>
        <taxon>rosids</taxon>
        <taxon>malvids</taxon>
        <taxon>Brassicales</taxon>
        <taxon>Brassicaceae</taxon>
        <taxon>Coluteocarpeae</taxon>
        <taxon>Noccaea</taxon>
    </lineage>
</organism>
<dbReference type="InterPro" id="IPR006566">
    <property type="entry name" value="FBD"/>
</dbReference>
<dbReference type="InterPro" id="IPR032675">
    <property type="entry name" value="LRR_dom_sf"/>
</dbReference>
<dbReference type="Gene3D" id="1.20.1280.50">
    <property type="match status" value="1"/>
</dbReference>
<dbReference type="InterPro" id="IPR055411">
    <property type="entry name" value="LRR_FXL15/At3g58940/PEG3-like"/>
</dbReference>
<dbReference type="InterPro" id="IPR055294">
    <property type="entry name" value="FBL60-like"/>
</dbReference>
<dbReference type="AlphaFoldDB" id="A0A1J3J2Z8"/>
<accession>A0A1J3J2Z8</accession>
<dbReference type="PANTHER" id="PTHR31293:SF16">
    <property type="entry name" value="RNI-LIKE SUPERFAMILY PROTEIN"/>
    <property type="match status" value="1"/>
</dbReference>
<proteinExistence type="predicted"/>
<protein>
    <submittedName>
        <fullName evidence="2">F-box/LRR-repeat protein</fullName>
    </submittedName>
</protein>
<dbReference type="SUPFAM" id="SSF81383">
    <property type="entry name" value="F-box domain"/>
    <property type="match status" value="1"/>
</dbReference>
<dbReference type="InterPro" id="IPR001810">
    <property type="entry name" value="F-box_dom"/>
</dbReference>
<dbReference type="InterPro" id="IPR053781">
    <property type="entry name" value="F-box_AtFBL13-like"/>
</dbReference>
<feature type="domain" description="F-box" evidence="1">
    <location>
        <begin position="1"/>
        <end position="37"/>
    </location>
</feature>
<dbReference type="SMART" id="SM00256">
    <property type="entry name" value="FBOX"/>
    <property type="match status" value="1"/>
</dbReference>
<evidence type="ECO:0000259" key="1">
    <source>
        <dbReference type="PROSITE" id="PS50181"/>
    </source>
</evidence>
<evidence type="ECO:0000313" key="2">
    <source>
        <dbReference type="EMBL" id="JAU86100.1"/>
    </source>
</evidence>
<name>A0A1J3J2Z8_NOCCA</name>
<dbReference type="SUPFAM" id="SSF52047">
    <property type="entry name" value="RNI-like"/>
    <property type="match status" value="1"/>
</dbReference>
<dbReference type="InterPro" id="IPR036047">
    <property type="entry name" value="F-box-like_dom_sf"/>
</dbReference>